<dbReference type="EMBL" id="KN833701">
    <property type="protein sequence ID" value="KIK26488.1"/>
    <property type="molecule type" value="Genomic_DNA"/>
</dbReference>
<organism evidence="1 2">
    <name type="scientific">Pisolithus microcarpus 441</name>
    <dbReference type="NCBI Taxonomy" id="765257"/>
    <lineage>
        <taxon>Eukaryota</taxon>
        <taxon>Fungi</taxon>
        <taxon>Dikarya</taxon>
        <taxon>Basidiomycota</taxon>
        <taxon>Agaricomycotina</taxon>
        <taxon>Agaricomycetes</taxon>
        <taxon>Agaricomycetidae</taxon>
        <taxon>Boletales</taxon>
        <taxon>Sclerodermatineae</taxon>
        <taxon>Pisolithaceae</taxon>
        <taxon>Pisolithus</taxon>
    </lineage>
</organism>
<sequence>MASLLIHKSQYDGKPSPTLVANADATAIYRTLSLLSYRDLIACMRLRTGEPLDSKVDEVQAIVLVKRMCTTLN</sequence>
<reference evidence="2" key="2">
    <citation type="submission" date="2015-01" db="EMBL/GenBank/DDBJ databases">
        <title>Evolutionary Origins and Diversification of the Mycorrhizal Mutualists.</title>
        <authorList>
            <consortium name="DOE Joint Genome Institute"/>
            <consortium name="Mycorrhizal Genomics Consortium"/>
            <person name="Kohler A."/>
            <person name="Kuo A."/>
            <person name="Nagy L.G."/>
            <person name="Floudas D."/>
            <person name="Copeland A."/>
            <person name="Barry K.W."/>
            <person name="Cichocki N."/>
            <person name="Veneault-Fourrey C."/>
            <person name="LaButti K."/>
            <person name="Lindquist E.A."/>
            <person name="Lipzen A."/>
            <person name="Lundell T."/>
            <person name="Morin E."/>
            <person name="Murat C."/>
            <person name="Riley R."/>
            <person name="Ohm R."/>
            <person name="Sun H."/>
            <person name="Tunlid A."/>
            <person name="Henrissat B."/>
            <person name="Grigoriev I.V."/>
            <person name="Hibbett D.S."/>
            <person name="Martin F."/>
        </authorList>
    </citation>
    <scope>NUCLEOTIDE SEQUENCE [LARGE SCALE GENOMIC DNA]</scope>
    <source>
        <strain evidence="2">441</strain>
    </source>
</reference>
<dbReference type="Proteomes" id="UP000054018">
    <property type="component" value="Unassembled WGS sequence"/>
</dbReference>
<gene>
    <name evidence="1" type="ORF">PISMIDRAFT_675852</name>
</gene>
<protein>
    <submittedName>
        <fullName evidence="1">Uncharacterized protein</fullName>
    </submittedName>
</protein>
<reference evidence="1 2" key="1">
    <citation type="submission" date="2014-04" db="EMBL/GenBank/DDBJ databases">
        <authorList>
            <consortium name="DOE Joint Genome Institute"/>
            <person name="Kuo A."/>
            <person name="Kohler A."/>
            <person name="Costa M.D."/>
            <person name="Nagy L.G."/>
            <person name="Floudas D."/>
            <person name="Copeland A."/>
            <person name="Barry K.W."/>
            <person name="Cichocki N."/>
            <person name="Veneault-Fourrey C."/>
            <person name="LaButti K."/>
            <person name="Lindquist E.A."/>
            <person name="Lipzen A."/>
            <person name="Lundell T."/>
            <person name="Morin E."/>
            <person name="Murat C."/>
            <person name="Sun H."/>
            <person name="Tunlid A."/>
            <person name="Henrissat B."/>
            <person name="Grigoriev I.V."/>
            <person name="Hibbett D.S."/>
            <person name="Martin F."/>
            <person name="Nordberg H.P."/>
            <person name="Cantor M.N."/>
            <person name="Hua S.X."/>
        </authorList>
    </citation>
    <scope>NUCLEOTIDE SEQUENCE [LARGE SCALE GENOMIC DNA]</scope>
    <source>
        <strain evidence="1 2">441</strain>
    </source>
</reference>
<dbReference type="AlphaFoldDB" id="A0A0D0A377"/>
<keyword evidence="2" id="KW-1185">Reference proteome</keyword>
<proteinExistence type="predicted"/>
<name>A0A0D0A377_9AGAM</name>
<evidence type="ECO:0000313" key="1">
    <source>
        <dbReference type="EMBL" id="KIK26488.1"/>
    </source>
</evidence>
<evidence type="ECO:0000313" key="2">
    <source>
        <dbReference type="Proteomes" id="UP000054018"/>
    </source>
</evidence>
<dbReference type="HOGENOM" id="CLU_2705768_0_0_1"/>
<accession>A0A0D0A377</accession>